<evidence type="ECO:0000313" key="1">
    <source>
        <dbReference type="EMBL" id="EFN71570.1"/>
    </source>
</evidence>
<proteinExistence type="predicted"/>
<feature type="non-terminal residue" evidence="1">
    <location>
        <position position="58"/>
    </location>
</feature>
<feature type="non-terminal residue" evidence="1">
    <location>
        <position position="1"/>
    </location>
</feature>
<name>E2A4R9_CAMFO</name>
<gene>
    <name evidence="1" type="ORF">EAG_12311</name>
</gene>
<dbReference type="AlphaFoldDB" id="E2A4R9"/>
<evidence type="ECO:0000313" key="2">
    <source>
        <dbReference type="Proteomes" id="UP000000311"/>
    </source>
</evidence>
<reference evidence="1 2" key="1">
    <citation type="journal article" date="2010" name="Science">
        <title>Genomic comparison of the ants Camponotus floridanus and Harpegnathos saltator.</title>
        <authorList>
            <person name="Bonasio R."/>
            <person name="Zhang G."/>
            <person name="Ye C."/>
            <person name="Mutti N.S."/>
            <person name="Fang X."/>
            <person name="Qin N."/>
            <person name="Donahue G."/>
            <person name="Yang P."/>
            <person name="Li Q."/>
            <person name="Li C."/>
            <person name="Zhang P."/>
            <person name="Huang Z."/>
            <person name="Berger S.L."/>
            <person name="Reinberg D."/>
            <person name="Wang J."/>
            <person name="Liebig J."/>
        </authorList>
    </citation>
    <scope>NUCLEOTIDE SEQUENCE [LARGE SCALE GENOMIC DNA]</scope>
    <source>
        <strain evidence="2">C129</strain>
    </source>
</reference>
<sequence>AKENIAKIQSENKHGFNKKRVAATIYREGDLVAIKRTQQGPGLKIANKYFGLYQVIQV</sequence>
<organism evidence="2">
    <name type="scientific">Camponotus floridanus</name>
    <name type="common">Florida carpenter ant</name>
    <dbReference type="NCBI Taxonomy" id="104421"/>
    <lineage>
        <taxon>Eukaryota</taxon>
        <taxon>Metazoa</taxon>
        <taxon>Ecdysozoa</taxon>
        <taxon>Arthropoda</taxon>
        <taxon>Hexapoda</taxon>
        <taxon>Insecta</taxon>
        <taxon>Pterygota</taxon>
        <taxon>Neoptera</taxon>
        <taxon>Endopterygota</taxon>
        <taxon>Hymenoptera</taxon>
        <taxon>Apocrita</taxon>
        <taxon>Aculeata</taxon>
        <taxon>Formicoidea</taxon>
        <taxon>Formicidae</taxon>
        <taxon>Formicinae</taxon>
        <taxon>Camponotus</taxon>
    </lineage>
</organism>
<dbReference type="Proteomes" id="UP000000311">
    <property type="component" value="Unassembled WGS sequence"/>
</dbReference>
<dbReference type="EMBL" id="GL436724">
    <property type="protein sequence ID" value="EFN71570.1"/>
    <property type="molecule type" value="Genomic_DNA"/>
</dbReference>
<protein>
    <submittedName>
        <fullName evidence="1">Uncharacterized protein</fullName>
    </submittedName>
</protein>
<keyword evidence="2" id="KW-1185">Reference proteome</keyword>
<dbReference type="InParanoid" id="E2A4R9"/>
<accession>E2A4R9</accession>